<evidence type="ECO:0000313" key="1">
    <source>
        <dbReference type="EMBL" id="EFX62456.1"/>
    </source>
</evidence>
<gene>
    <name evidence="1" type="ORF">DAPPUDRAFT_270389</name>
</gene>
<dbReference type="Proteomes" id="UP000000305">
    <property type="component" value="Unassembled WGS sequence"/>
</dbReference>
<proteinExistence type="predicted"/>
<dbReference type="EMBL" id="GL733578">
    <property type="protein sequence ID" value="EFX62456.1"/>
    <property type="molecule type" value="Genomic_DNA"/>
</dbReference>
<sequence length="137" mass="15810">MVRYWENNKNHSLGKQQNNLTATLTQQNIEDFPARKRGQTINKNKKIDSLRKEKIGKIFVVFPEEEATFIVHLHLLNTILEEFVILGETGIQSQGTCEMMDWLLNLESYNIDLNDIHFMFAGLELTKSGVIPEMTIS</sequence>
<reference evidence="1 2" key="1">
    <citation type="journal article" date="2011" name="Science">
        <title>The ecoresponsive genome of Daphnia pulex.</title>
        <authorList>
            <person name="Colbourne J.K."/>
            <person name="Pfrender M.E."/>
            <person name="Gilbert D."/>
            <person name="Thomas W.K."/>
            <person name="Tucker A."/>
            <person name="Oakley T.H."/>
            <person name="Tokishita S."/>
            <person name="Aerts A."/>
            <person name="Arnold G.J."/>
            <person name="Basu M.K."/>
            <person name="Bauer D.J."/>
            <person name="Caceres C.E."/>
            <person name="Carmel L."/>
            <person name="Casola C."/>
            <person name="Choi J.H."/>
            <person name="Detter J.C."/>
            <person name="Dong Q."/>
            <person name="Dusheyko S."/>
            <person name="Eads B.D."/>
            <person name="Frohlich T."/>
            <person name="Geiler-Samerotte K.A."/>
            <person name="Gerlach D."/>
            <person name="Hatcher P."/>
            <person name="Jogdeo S."/>
            <person name="Krijgsveld J."/>
            <person name="Kriventseva E.V."/>
            <person name="Kultz D."/>
            <person name="Laforsch C."/>
            <person name="Lindquist E."/>
            <person name="Lopez J."/>
            <person name="Manak J.R."/>
            <person name="Muller J."/>
            <person name="Pangilinan J."/>
            <person name="Patwardhan R.P."/>
            <person name="Pitluck S."/>
            <person name="Pritham E.J."/>
            <person name="Rechtsteiner A."/>
            <person name="Rho M."/>
            <person name="Rogozin I.B."/>
            <person name="Sakarya O."/>
            <person name="Salamov A."/>
            <person name="Schaack S."/>
            <person name="Shapiro H."/>
            <person name="Shiga Y."/>
            <person name="Skalitzky C."/>
            <person name="Smith Z."/>
            <person name="Souvorov A."/>
            <person name="Sung W."/>
            <person name="Tang Z."/>
            <person name="Tsuchiya D."/>
            <person name="Tu H."/>
            <person name="Vos H."/>
            <person name="Wang M."/>
            <person name="Wolf Y.I."/>
            <person name="Yamagata H."/>
            <person name="Yamada T."/>
            <person name="Ye Y."/>
            <person name="Shaw J.R."/>
            <person name="Andrews J."/>
            <person name="Crease T.J."/>
            <person name="Tang H."/>
            <person name="Lucas S.M."/>
            <person name="Robertson H.M."/>
            <person name="Bork P."/>
            <person name="Koonin E.V."/>
            <person name="Zdobnov E.M."/>
            <person name="Grigoriev I.V."/>
            <person name="Lynch M."/>
            <person name="Boore J.L."/>
        </authorList>
    </citation>
    <scope>NUCLEOTIDE SEQUENCE [LARGE SCALE GENOMIC DNA]</scope>
</reference>
<dbReference type="InParanoid" id="E9I0M4"/>
<accession>E9I0M4</accession>
<name>E9I0M4_DAPPU</name>
<organism evidence="1 2">
    <name type="scientific">Daphnia pulex</name>
    <name type="common">Water flea</name>
    <dbReference type="NCBI Taxonomy" id="6669"/>
    <lineage>
        <taxon>Eukaryota</taxon>
        <taxon>Metazoa</taxon>
        <taxon>Ecdysozoa</taxon>
        <taxon>Arthropoda</taxon>
        <taxon>Crustacea</taxon>
        <taxon>Branchiopoda</taxon>
        <taxon>Diplostraca</taxon>
        <taxon>Cladocera</taxon>
        <taxon>Anomopoda</taxon>
        <taxon>Daphniidae</taxon>
        <taxon>Daphnia</taxon>
    </lineage>
</organism>
<keyword evidence="2" id="KW-1185">Reference proteome</keyword>
<evidence type="ECO:0000313" key="2">
    <source>
        <dbReference type="Proteomes" id="UP000000305"/>
    </source>
</evidence>
<dbReference type="HOGENOM" id="CLU_1867133_0_0_1"/>
<dbReference type="AlphaFoldDB" id="E9I0M4"/>
<protein>
    <submittedName>
        <fullName evidence="1">Uncharacterized protein</fullName>
    </submittedName>
</protein>
<dbReference type="KEGG" id="dpx:DAPPUDRAFT_270389"/>